<reference evidence="2 3" key="1">
    <citation type="submission" date="2018-07" db="EMBL/GenBank/DDBJ databases">
        <title>Genomic Encyclopedia of Type Strains, Phase IV (KMG-IV): sequencing the most valuable type-strain genomes for metagenomic binning, comparative biology and taxonomic classification.</title>
        <authorList>
            <person name="Goeker M."/>
        </authorList>
    </citation>
    <scope>NUCLEOTIDE SEQUENCE [LARGE SCALE GENOMIC DNA]</scope>
    <source>
        <strain evidence="2 3">DSM 4134</strain>
    </source>
</reference>
<organism evidence="2 3">
    <name type="scientific">Marinoscillum furvescens DSM 4134</name>
    <dbReference type="NCBI Taxonomy" id="1122208"/>
    <lineage>
        <taxon>Bacteria</taxon>
        <taxon>Pseudomonadati</taxon>
        <taxon>Bacteroidota</taxon>
        <taxon>Cytophagia</taxon>
        <taxon>Cytophagales</taxon>
        <taxon>Reichenbachiellaceae</taxon>
        <taxon>Marinoscillum</taxon>
    </lineage>
</organism>
<comment type="caution">
    <text evidence="2">The sequence shown here is derived from an EMBL/GenBank/DDBJ whole genome shotgun (WGS) entry which is preliminary data.</text>
</comment>
<dbReference type="InterPro" id="IPR041049">
    <property type="entry name" value="DUF5615"/>
</dbReference>
<accession>A0A3D9KYP7</accession>
<keyword evidence="3" id="KW-1185">Reference proteome</keyword>
<gene>
    <name evidence="2" type="ORF">C7460_12471</name>
</gene>
<dbReference type="Proteomes" id="UP000256779">
    <property type="component" value="Unassembled WGS sequence"/>
</dbReference>
<dbReference type="Pfam" id="PF18480">
    <property type="entry name" value="DUF5615"/>
    <property type="match status" value="1"/>
</dbReference>
<evidence type="ECO:0000259" key="1">
    <source>
        <dbReference type="Pfam" id="PF18480"/>
    </source>
</evidence>
<evidence type="ECO:0000313" key="3">
    <source>
        <dbReference type="Proteomes" id="UP000256779"/>
    </source>
</evidence>
<protein>
    <recommendedName>
        <fullName evidence="1">DUF5615 domain-containing protein</fullName>
    </recommendedName>
</protein>
<feature type="domain" description="DUF5615" evidence="1">
    <location>
        <begin position="5"/>
        <end position="83"/>
    </location>
</feature>
<name>A0A3D9KYP7_MARFU</name>
<dbReference type="EMBL" id="QREG01000024">
    <property type="protein sequence ID" value="RED93661.1"/>
    <property type="molecule type" value="Genomic_DNA"/>
</dbReference>
<sequence length="91" mass="10258">MGVDDPGISDEQVMALAIEQDRTIITYDSDYGELIFKHGFKPNAGVIFIRFQPSEPLETAHIISQLATNPNLTFERTLTVVDSNSLRQKKY</sequence>
<dbReference type="AlphaFoldDB" id="A0A3D9KYP7"/>
<proteinExistence type="predicted"/>
<evidence type="ECO:0000313" key="2">
    <source>
        <dbReference type="EMBL" id="RED93661.1"/>
    </source>
</evidence>